<dbReference type="SUPFAM" id="SSF46548">
    <property type="entry name" value="alpha-helical ferredoxin"/>
    <property type="match status" value="1"/>
</dbReference>
<dbReference type="Proteomes" id="UP000095488">
    <property type="component" value="Unassembled WGS sequence"/>
</dbReference>
<evidence type="ECO:0000256" key="3">
    <source>
        <dbReference type="ARBA" id="ARBA00023014"/>
    </source>
</evidence>
<reference evidence="5 6" key="1">
    <citation type="submission" date="2015-09" db="EMBL/GenBank/DDBJ databases">
        <authorList>
            <consortium name="Pathogen Informatics"/>
        </authorList>
    </citation>
    <scope>NUCLEOTIDE SEQUENCE [LARGE SCALE GENOMIC DNA]</scope>
    <source>
        <strain evidence="5 6">2789STDY5834858</strain>
    </source>
</reference>
<keyword evidence="2" id="KW-0408">Iron</keyword>
<keyword evidence="6" id="KW-1185">Reference proteome</keyword>
<comment type="caution">
    <text evidence="5">The sequence shown here is derived from an EMBL/GenBank/DDBJ whole genome shotgun (WGS) entry which is preliminary data.</text>
</comment>
<evidence type="ECO:0000256" key="1">
    <source>
        <dbReference type="ARBA" id="ARBA00022723"/>
    </source>
</evidence>
<proteinExistence type="predicted"/>
<dbReference type="RefSeq" id="WP_055257844.1">
    <property type="nucleotide sequence ID" value="NZ_CABIXL010000002.1"/>
</dbReference>
<evidence type="ECO:0000259" key="4">
    <source>
        <dbReference type="PROSITE" id="PS51379"/>
    </source>
</evidence>
<feature type="domain" description="4Fe-4S ferredoxin-type" evidence="4">
    <location>
        <begin position="295"/>
        <end position="324"/>
    </location>
</feature>
<dbReference type="InterPro" id="IPR017896">
    <property type="entry name" value="4Fe4S_Fe-S-bd"/>
</dbReference>
<protein>
    <submittedName>
        <fullName evidence="5">Anaerobic sulfite reductase subunit A</fullName>
    </submittedName>
</protein>
<evidence type="ECO:0000313" key="6">
    <source>
        <dbReference type="Proteomes" id="UP000095488"/>
    </source>
</evidence>
<sequence length="342" mass="39866">MDYKLSKIQSDELFSKLKKDYLILAPKVFKGEGRYSDLDSIRYGEVSSFEEVEFERKSHYSAKEVLLPINHITEVKYNGQSMKINNDSKKRLIVLRSCDIHALKRIDNKFLNDEYYRARRENVKFMVMECSKSFDTCFCVTMGTNQTEDYSLGIRFLDDGILIKNKDDDFNKYFNDDIPKYKFDINFVKENEVNVNIPDIKEWDRETLLKAKSLSLWDEYKKRCIGCGSCNMSCPTCTCLTTNEIKNENTGVTEIRRIWSGCQLVKSASFKDGKKISDIVPKRISQRVFDKFYMPKLKTSNEQICVGCGRCTDNCPRLISFSTTVNRFSQELDKIYVEEGLK</sequence>
<organism evidence="5 6">
    <name type="scientific">Sarcina ventriculi</name>
    <name type="common">Clostridium ventriculi</name>
    <dbReference type="NCBI Taxonomy" id="1267"/>
    <lineage>
        <taxon>Bacteria</taxon>
        <taxon>Bacillati</taxon>
        <taxon>Bacillota</taxon>
        <taxon>Clostridia</taxon>
        <taxon>Eubacteriales</taxon>
        <taxon>Clostridiaceae</taxon>
        <taxon>Sarcina</taxon>
    </lineage>
</organism>
<dbReference type="PANTHER" id="PTHR40447">
    <property type="entry name" value="ANAEROBIC SULFITE REDUCTASE SUBUNIT A"/>
    <property type="match status" value="1"/>
</dbReference>
<evidence type="ECO:0000256" key="2">
    <source>
        <dbReference type="ARBA" id="ARBA00023004"/>
    </source>
</evidence>
<evidence type="ECO:0000313" key="5">
    <source>
        <dbReference type="EMBL" id="CUN66516.1"/>
    </source>
</evidence>
<dbReference type="PROSITE" id="PS51379">
    <property type="entry name" value="4FE4S_FER_2"/>
    <property type="match status" value="2"/>
</dbReference>
<dbReference type="PANTHER" id="PTHR40447:SF1">
    <property type="entry name" value="ANAEROBIC SULFITE REDUCTASE SUBUNIT A"/>
    <property type="match status" value="1"/>
</dbReference>
<dbReference type="InterPro" id="IPR017900">
    <property type="entry name" value="4Fe4S_Fe_S_CS"/>
</dbReference>
<dbReference type="EMBL" id="CYZR01000002">
    <property type="protein sequence ID" value="CUN66516.1"/>
    <property type="molecule type" value="Genomic_DNA"/>
</dbReference>
<name>A0ABM9UP34_SARVE</name>
<accession>A0ABM9UP34</accession>
<feature type="domain" description="4Fe-4S ferredoxin-type" evidence="4">
    <location>
        <begin position="212"/>
        <end position="245"/>
    </location>
</feature>
<keyword evidence="3" id="KW-0411">Iron-sulfur</keyword>
<dbReference type="PROSITE" id="PS00198">
    <property type="entry name" value="4FE4S_FER_1"/>
    <property type="match status" value="2"/>
</dbReference>
<dbReference type="Pfam" id="PF17179">
    <property type="entry name" value="Fer4_22"/>
    <property type="match status" value="1"/>
</dbReference>
<keyword evidence="1" id="KW-0479">Metal-binding</keyword>
<gene>
    <name evidence="5" type="ORF">ERS852473_00787</name>
</gene>